<feature type="region of interest" description="Disordered" evidence="4">
    <location>
        <begin position="605"/>
        <end position="644"/>
    </location>
</feature>
<evidence type="ECO:0000256" key="2">
    <source>
        <dbReference type="ARBA" id="ARBA00022490"/>
    </source>
</evidence>
<evidence type="ECO:0000259" key="5">
    <source>
        <dbReference type="PROSITE" id="PS51455"/>
    </source>
</evidence>
<keyword evidence="3" id="KW-0418">Kinase</keyword>
<dbReference type="CDD" id="cd17301">
    <property type="entry name" value="PIPKc_PIP5KI"/>
    <property type="match status" value="1"/>
</dbReference>
<evidence type="ECO:0000256" key="4">
    <source>
        <dbReference type="SAM" id="MobiDB-lite"/>
    </source>
</evidence>
<dbReference type="eggNOG" id="KOG0229">
    <property type="taxonomic scope" value="Eukaryota"/>
</dbReference>
<dbReference type="AlphaFoldDB" id="B4ME72"/>
<feature type="domain" description="PIPK" evidence="5">
    <location>
        <begin position="179"/>
        <end position="599"/>
    </location>
</feature>
<dbReference type="Gene3D" id="3.30.800.10">
    <property type="entry name" value="Phosphatidylinositol Phosphate Kinase II Beta"/>
    <property type="match status" value="1"/>
</dbReference>
<keyword evidence="2" id="KW-0963">Cytoplasm</keyword>
<protein>
    <recommendedName>
        <fullName evidence="5">PIPK domain-containing protein</fullName>
    </recommendedName>
</protein>
<feature type="region of interest" description="Disordered" evidence="4">
    <location>
        <begin position="140"/>
        <end position="161"/>
    </location>
</feature>
<feature type="compositionally biased region" description="Low complexity" evidence="4">
    <location>
        <begin position="31"/>
        <end position="63"/>
    </location>
</feature>
<dbReference type="PANTHER" id="PTHR23086">
    <property type="entry name" value="PHOSPHATIDYLINOSITOL-4-PHOSPHATE 5-KINASE"/>
    <property type="match status" value="1"/>
</dbReference>
<dbReference type="PANTHER" id="PTHR23086:SF101">
    <property type="entry name" value="LP03320P-RELATED"/>
    <property type="match status" value="1"/>
</dbReference>
<sequence>METHIQLELQPLDKEHSSSKDQADHTEEQLEQLQPLLLTPNNNNNNNSSSSSSPAQRLPSSSSGNSIHEQVQQQVQQQVLPALPPSTPTMPHQTPLAGTSRQLFKEAAAAHGGLDSLALVQQEQNYIAATQLPKVYSDGSMAPDASVSRNPSTTGGRHEKKIGHRRVAEGGEVTYKKIQSKQIMGSIQLGIQHTVGSLANKPKRDLLMNDFWEMETIAFPPDGSSLTPAHHYSDFRFKVYAPIAFRYFRDLFHIEPDDFLMSMCASPMRELSNPGASGSIFYLTDDDEFIIKTVQKKECEFLQKLLPGYYMNLSQNPRTLLPKFFGLYCFHYNSKNVRLVAMNNLLPSDIKMHAKYDLKGSTFRRKASKAERQKASPTFKDLDFAEHHPNGIFLEADTYTALMNTIKRDCMVLESFQIMDYSLLVGIHNLDIAAKEKREERIRNARAKLQRREGGGGAGNVAPLATDDDAPEADQVNQLQPVSSYASIPGTSAAGLNRTRSMNRQRLVAHSTAMESITADLDATLEEGVDEPKGGIPARSENDERLMLYIGIIDILQSYRLEKKLEHTFKSILYNGDTVSVCRPSFYAKRFQDAMAKQVFKKTPTFPLKHSPSKRKTSATQLRTPLTRTPMSPATPANSGSGAARPVALNMLSGMSTPPPAFDDISEEDITAGASTTTLQQRQSHGHMLPQPRLQSPYSYDSSMRSSSALTSDYSDDEESNAGQARLQLQPDQRNGLALGSASDNRAASLQRALHLTKTTVQVTTVGYVEQKKEQTELQVLELELEPEPETLANGKPGTVLHATNKTKQIQAHSYTSTLMLKAAPE</sequence>
<evidence type="ECO:0000313" key="6">
    <source>
        <dbReference type="EMBL" id="EDW58837.1"/>
    </source>
</evidence>
<dbReference type="InParanoid" id="B4ME72"/>
<feature type="compositionally biased region" description="Low complexity" evidence="4">
    <location>
        <begin position="696"/>
        <end position="708"/>
    </location>
</feature>
<organism evidence="6 7">
    <name type="scientific">Drosophila virilis</name>
    <name type="common">Fruit fly</name>
    <dbReference type="NCBI Taxonomy" id="7244"/>
    <lineage>
        <taxon>Eukaryota</taxon>
        <taxon>Metazoa</taxon>
        <taxon>Ecdysozoa</taxon>
        <taxon>Arthropoda</taxon>
        <taxon>Hexapoda</taxon>
        <taxon>Insecta</taxon>
        <taxon>Pterygota</taxon>
        <taxon>Neoptera</taxon>
        <taxon>Endopterygota</taxon>
        <taxon>Diptera</taxon>
        <taxon>Brachycera</taxon>
        <taxon>Muscomorpha</taxon>
        <taxon>Ephydroidea</taxon>
        <taxon>Drosophilidae</taxon>
        <taxon>Drosophila</taxon>
    </lineage>
</organism>
<dbReference type="InterPro" id="IPR023610">
    <property type="entry name" value="PInositol-4/5-P-5/4-kinase"/>
</dbReference>
<dbReference type="FunCoup" id="B4ME72">
    <property type="interactions" value="892"/>
</dbReference>
<evidence type="ECO:0000313" key="7">
    <source>
        <dbReference type="Proteomes" id="UP000008792"/>
    </source>
</evidence>
<dbReference type="GO" id="GO:0016308">
    <property type="term" value="F:1-phosphatidylinositol-4-phosphate 5-kinase activity"/>
    <property type="evidence" value="ECO:0007669"/>
    <property type="project" value="TreeGrafter"/>
</dbReference>
<dbReference type="HOGENOM" id="CLU_004312_3_0_1"/>
<proteinExistence type="predicted"/>
<dbReference type="Pfam" id="PF01504">
    <property type="entry name" value="PIP5K"/>
    <property type="match status" value="1"/>
</dbReference>
<dbReference type="GO" id="GO:0046854">
    <property type="term" value="P:phosphatidylinositol phosphate biosynthetic process"/>
    <property type="evidence" value="ECO:0007669"/>
    <property type="project" value="TreeGrafter"/>
</dbReference>
<feature type="region of interest" description="Disordered" evidence="4">
    <location>
        <begin position="1"/>
        <end position="75"/>
    </location>
</feature>
<keyword evidence="7" id="KW-1185">Reference proteome</keyword>
<evidence type="ECO:0000256" key="1">
    <source>
        <dbReference type="ARBA" id="ARBA00004496"/>
    </source>
</evidence>
<feature type="compositionally biased region" description="Basic and acidic residues" evidence="4">
    <location>
        <begin position="1"/>
        <end position="28"/>
    </location>
</feature>
<dbReference type="EMBL" id="CH940662">
    <property type="protein sequence ID" value="EDW58837.1"/>
    <property type="molecule type" value="Genomic_DNA"/>
</dbReference>
<dbReference type="GO" id="GO:0005737">
    <property type="term" value="C:cytoplasm"/>
    <property type="evidence" value="ECO:0007669"/>
    <property type="project" value="UniProtKB-SubCell"/>
</dbReference>
<evidence type="ECO:0000256" key="3">
    <source>
        <dbReference type="PROSITE-ProRule" id="PRU00781"/>
    </source>
</evidence>
<feature type="region of interest" description="Disordered" evidence="4">
    <location>
        <begin position="677"/>
        <end position="740"/>
    </location>
</feature>
<dbReference type="Proteomes" id="UP000008792">
    <property type="component" value="Unassembled WGS sequence"/>
</dbReference>
<comment type="subcellular location">
    <subcellularLocation>
        <location evidence="1">Cytoplasm</location>
    </subcellularLocation>
</comment>
<dbReference type="SUPFAM" id="SSF56104">
    <property type="entry name" value="SAICAR synthase-like"/>
    <property type="match status" value="1"/>
</dbReference>
<dbReference type="SMART" id="SM00330">
    <property type="entry name" value="PIPKc"/>
    <property type="match status" value="1"/>
</dbReference>
<keyword evidence="3" id="KW-0547">Nucleotide-binding</keyword>
<dbReference type="PhylomeDB" id="B4ME72"/>
<dbReference type="InterPro" id="IPR027484">
    <property type="entry name" value="PInositol-4-P-5-kinase_N"/>
</dbReference>
<dbReference type="GO" id="GO:0005886">
    <property type="term" value="C:plasma membrane"/>
    <property type="evidence" value="ECO:0007669"/>
    <property type="project" value="TreeGrafter"/>
</dbReference>
<feature type="compositionally biased region" description="Polar residues" evidence="4">
    <location>
        <begin position="618"/>
        <end position="641"/>
    </location>
</feature>
<dbReference type="KEGG" id="dvi:6635900"/>
<reference evidence="6 7" key="1">
    <citation type="journal article" date="2007" name="Nature">
        <title>Evolution of genes and genomes on the Drosophila phylogeny.</title>
        <authorList>
            <consortium name="Drosophila 12 Genomes Consortium"/>
            <person name="Clark A.G."/>
            <person name="Eisen M.B."/>
            <person name="Smith D.R."/>
            <person name="Bergman C.M."/>
            <person name="Oliver B."/>
            <person name="Markow T.A."/>
            <person name="Kaufman T.C."/>
            <person name="Kellis M."/>
            <person name="Gelbart W."/>
            <person name="Iyer V.N."/>
            <person name="Pollard D.A."/>
            <person name="Sackton T.B."/>
            <person name="Larracuente A.M."/>
            <person name="Singh N.D."/>
            <person name="Abad J.P."/>
            <person name="Abt D.N."/>
            <person name="Adryan B."/>
            <person name="Aguade M."/>
            <person name="Akashi H."/>
            <person name="Anderson W.W."/>
            <person name="Aquadro C.F."/>
            <person name="Ardell D.H."/>
            <person name="Arguello R."/>
            <person name="Artieri C.G."/>
            <person name="Barbash D.A."/>
            <person name="Barker D."/>
            <person name="Barsanti P."/>
            <person name="Batterham P."/>
            <person name="Batzoglou S."/>
            <person name="Begun D."/>
            <person name="Bhutkar A."/>
            <person name="Blanco E."/>
            <person name="Bosak S.A."/>
            <person name="Bradley R.K."/>
            <person name="Brand A.D."/>
            <person name="Brent M.R."/>
            <person name="Brooks A.N."/>
            <person name="Brown R.H."/>
            <person name="Butlin R.K."/>
            <person name="Caggese C."/>
            <person name="Calvi B.R."/>
            <person name="Bernardo de Carvalho A."/>
            <person name="Caspi A."/>
            <person name="Castrezana S."/>
            <person name="Celniker S.E."/>
            <person name="Chang J.L."/>
            <person name="Chapple C."/>
            <person name="Chatterji S."/>
            <person name="Chinwalla A."/>
            <person name="Civetta A."/>
            <person name="Clifton S.W."/>
            <person name="Comeron J.M."/>
            <person name="Costello J.C."/>
            <person name="Coyne J.A."/>
            <person name="Daub J."/>
            <person name="David R.G."/>
            <person name="Delcher A.L."/>
            <person name="Delehaunty K."/>
            <person name="Do C.B."/>
            <person name="Ebling H."/>
            <person name="Edwards K."/>
            <person name="Eickbush T."/>
            <person name="Evans J.D."/>
            <person name="Filipski A."/>
            <person name="Findeiss S."/>
            <person name="Freyhult E."/>
            <person name="Fulton L."/>
            <person name="Fulton R."/>
            <person name="Garcia A.C."/>
            <person name="Gardiner A."/>
            <person name="Garfield D.A."/>
            <person name="Garvin B.E."/>
            <person name="Gibson G."/>
            <person name="Gilbert D."/>
            <person name="Gnerre S."/>
            <person name="Godfrey J."/>
            <person name="Good R."/>
            <person name="Gotea V."/>
            <person name="Gravely B."/>
            <person name="Greenberg A.J."/>
            <person name="Griffiths-Jones S."/>
            <person name="Gross S."/>
            <person name="Guigo R."/>
            <person name="Gustafson E.A."/>
            <person name="Haerty W."/>
            <person name="Hahn M.W."/>
            <person name="Halligan D.L."/>
            <person name="Halpern A.L."/>
            <person name="Halter G.M."/>
            <person name="Han M.V."/>
            <person name="Heger A."/>
            <person name="Hillier L."/>
            <person name="Hinrichs A.S."/>
            <person name="Holmes I."/>
            <person name="Hoskins R.A."/>
            <person name="Hubisz M.J."/>
            <person name="Hultmark D."/>
            <person name="Huntley M.A."/>
            <person name="Jaffe D.B."/>
            <person name="Jagadeeshan S."/>
            <person name="Jeck W.R."/>
            <person name="Johnson J."/>
            <person name="Jones C.D."/>
            <person name="Jordan W.C."/>
            <person name="Karpen G.H."/>
            <person name="Kataoka E."/>
            <person name="Keightley P.D."/>
            <person name="Kheradpour P."/>
            <person name="Kirkness E.F."/>
            <person name="Koerich L.B."/>
            <person name="Kristiansen K."/>
            <person name="Kudrna D."/>
            <person name="Kulathinal R.J."/>
            <person name="Kumar S."/>
            <person name="Kwok R."/>
            <person name="Lander E."/>
            <person name="Langley C.H."/>
            <person name="Lapoint R."/>
            <person name="Lazzaro B.P."/>
            <person name="Lee S.J."/>
            <person name="Levesque L."/>
            <person name="Li R."/>
            <person name="Lin C.F."/>
            <person name="Lin M.F."/>
            <person name="Lindblad-Toh K."/>
            <person name="Llopart A."/>
            <person name="Long M."/>
            <person name="Low L."/>
            <person name="Lozovsky E."/>
            <person name="Lu J."/>
            <person name="Luo M."/>
            <person name="Machado C.A."/>
            <person name="Makalowski W."/>
            <person name="Marzo M."/>
            <person name="Matsuda M."/>
            <person name="Matzkin L."/>
            <person name="McAllister B."/>
            <person name="McBride C.S."/>
            <person name="McKernan B."/>
            <person name="McKernan K."/>
            <person name="Mendez-Lago M."/>
            <person name="Minx P."/>
            <person name="Mollenhauer M.U."/>
            <person name="Montooth K."/>
            <person name="Mount S.M."/>
            <person name="Mu X."/>
            <person name="Myers E."/>
            <person name="Negre B."/>
            <person name="Newfeld S."/>
            <person name="Nielsen R."/>
            <person name="Noor M.A."/>
            <person name="O'Grady P."/>
            <person name="Pachter L."/>
            <person name="Papaceit M."/>
            <person name="Parisi M.J."/>
            <person name="Parisi M."/>
            <person name="Parts L."/>
            <person name="Pedersen J.S."/>
            <person name="Pesole G."/>
            <person name="Phillippy A.M."/>
            <person name="Ponting C.P."/>
            <person name="Pop M."/>
            <person name="Porcelli D."/>
            <person name="Powell J.R."/>
            <person name="Prohaska S."/>
            <person name="Pruitt K."/>
            <person name="Puig M."/>
            <person name="Quesneville H."/>
            <person name="Ram K.R."/>
            <person name="Rand D."/>
            <person name="Rasmussen M.D."/>
            <person name="Reed L.K."/>
            <person name="Reenan R."/>
            <person name="Reily A."/>
            <person name="Remington K.A."/>
            <person name="Rieger T.T."/>
            <person name="Ritchie M.G."/>
            <person name="Robin C."/>
            <person name="Rogers Y.H."/>
            <person name="Rohde C."/>
            <person name="Rozas J."/>
            <person name="Rubenfield M.J."/>
            <person name="Ruiz A."/>
            <person name="Russo S."/>
            <person name="Salzberg S.L."/>
            <person name="Sanchez-Gracia A."/>
            <person name="Saranga D.J."/>
            <person name="Sato H."/>
            <person name="Schaeffer S.W."/>
            <person name="Schatz M.C."/>
            <person name="Schlenke T."/>
            <person name="Schwartz R."/>
            <person name="Segarra C."/>
            <person name="Singh R.S."/>
            <person name="Sirot L."/>
            <person name="Sirota M."/>
            <person name="Sisneros N.B."/>
            <person name="Smith C.D."/>
            <person name="Smith T.F."/>
            <person name="Spieth J."/>
            <person name="Stage D.E."/>
            <person name="Stark A."/>
            <person name="Stephan W."/>
            <person name="Strausberg R.L."/>
            <person name="Strempel S."/>
            <person name="Sturgill D."/>
            <person name="Sutton G."/>
            <person name="Sutton G.G."/>
            <person name="Tao W."/>
            <person name="Teichmann S."/>
            <person name="Tobari Y.N."/>
            <person name="Tomimura Y."/>
            <person name="Tsolas J.M."/>
            <person name="Valente V.L."/>
            <person name="Venter E."/>
            <person name="Venter J.C."/>
            <person name="Vicario S."/>
            <person name="Vieira F.G."/>
            <person name="Vilella A.J."/>
            <person name="Villasante A."/>
            <person name="Walenz B."/>
            <person name="Wang J."/>
            <person name="Wasserman M."/>
            <person name="Watts T."/>
            <person name="Wilson D."/>
            <person name="Wilson R.K."/>
            <person name="Wing R.A."/>
            <person name="Wolfner M.F."/>
            <person name="Wong A."/>
            <person name="Wong G.K."/>
            <person name="Wu C.I."/>
            <person name="Wu G."/>
            <person name="Yamamoto D."/>
            <person name="Yang H.P."/>
            <person name="Yang S.P."/>
            <person name="Yorke J.A."/>
            <person name="Yoshida K."/>
            <person name="Zdobnov E."/>
            <person name="Zhang P."/>
            <person name="Zhang Y."/>
            <person name="Zimin A.V."/>
            <person name="Baldwin J."/>
            <person name="Abdouelleil A."/>
            <person name="Abdulkadir J."/>
            <person name="Abebe A."/>
            <person name="Abera B."/>
            <person name="Abreu J."/>
            <person name="Acer S.C."/>
            <person name="Aftuck L."/>
            <person name="Alexander A."/>
            <person name="An P."/>
            <person name="Anderson E."/>
            <person name="Anderson S."/>
            <person name="Arachi H."/>
            <person name="Azer M."/>
            <person name="Bachantsang P."/>
            <person name="Barry A."/>
            <person name="Bayul T."/>
            <person name="Berlin A."/>
            <person name="Bessette D."/>
            <person name="Bloom T."/>
            <person name="Blye J."/>
            <person name="Boguslavskiy L."/>
            <person name="Bonnet C."/>
            <person name="Boukhgalter B."/>
            <person name="Bourzgui I."/>
            <person name="Brown A."/>
            <person name="Cahill P."/>
            <person name="Channer S."/>
            <person name="Cheshatsang Y."/>
            <person name="Chuda L."/>
            <person name="Citroen M."/>
            <person name="Collymore A."/>
            <person name="Cooke P."/>
            <person name="Costello M."/>
            <person name="D'Aco K."/>
            <person name="Daza R."/>
            <person name="De Haan G."/>
            <person name="DeGray S."/>
            <person name="DeMaso C."/>
            <person name="Dhargay N."/>
            <person name="Dooley K."/>
            <person name="Dooley E."/>
            <person name="Doricent M."/>
            <person name="Dorje P."/>
            <person name="Dorjee K."/>
            <person name="Dupes A."/>
            <person name="Elong R."/>
            <person name="Falk J."/>
            <person name="Farina A."/>
            <person name="Faro S."/>
            <person name="Ferguson D."/>
            <person name="Fisher S."/>
            <person name="Foley C.D."/>
            <person name="Franke A."/>
            <person name="Friedrich D."/>
            <person name="Gadbois L."/>
            <person name="Gearin G."/>
            <person name="Gearin C.R."/>
            <person name="Giannoukos G."/>
            <person name="Goode T."/>
            <person name="Graham J."/>
            <person name="Grandbois E."/>
            <person name="Grewal S."/>
            <person name="Gyaltsen K."/>
            <person name="Hafez N."/>
            <person name="Hagos B."/>
            <person name="Hall J."/>
            <person name="Henson C."/>
            <person name="Hollinger A."/>
            <person name="Honan T."/>
            <person name="Huard M.D."/>
            <person name="Hughes L."/>
            <person name="Hurhula B."/>
            <person name="Husby M.E."/>
            <person name="Kamat A."/>
            <person name="Kanga B."/>
            <person name="Kashin S."/>
            <person name="Khazanovich D."/>
            <person name="Kisner P."/>
            <person name="Lance K."/>
            <person name="Lara M."/>
            <person name="Lee W."/>
            <person name="Lennon N."/>
            <person name="Letendre F."/>
            <person name="LeVine R."/>
            <person name="Lipovsky A."/>
            <person name="Liu X."/>
            <person name="Liu J."/>
            <person name="Liu S."/>
            <person name="Lokyitsang T."/>
            <person name="Lokyitsang Y."/>
            <person name="Lubonja R."/>
            <person name="Lui A."/>
            <person name="MacDonald P."/>
            <person name="Magnisalis V."/>
            <person name="Maru K."/>
            <person name="Matthews C."/>
            <person name="McCusker W."/>
            <person name="McDonough S."/>
            <person name="Mehta T."/>
            <person name="Meldrim J."/>
            <person name="Meneus L."/>
            <person name="Mihai O."/>
            <person name="Mihalev A."/>
            <person name="Mihova T."/>
            <person name="Mittelman R."/>
            <person name="Mlenga V."/>
            <person name="Montmayeur A."/>
            <person name="Mulrain L."/>
            <person name="Navidi A."/>
            <person name="Naylor J."/>
            <person name="Negash T."/>
            <person name="Nguyen T."/>
            <person name="Nguyen N."/>
            <person name="Nicol R."/>
            <person name="Norbu C."/>
            <person name="Norbu N."/>
            <person name="Novod N."/>
            <person name="O'Neill B."/>
            <person name="Osman S."/>
            <person name="Markiewicz E."/>
            <person name="Oyono O.L."/>
            <person name="Patti C."/>
            <person name="Phunkhang P."/>
            <person name="Pierre F."/>
            <person name="Priest M."/>
            <person name="Raghuraman S."/>
            <person name="Rege F."/>
            <person name="Reyes R."/>
            <person name="Rise C."/>
            <person name="Rogov P."/>
            <person name="Ross K."/>
            <person name="Ryan E."/>
            <person name="Settipalli S."/>
            <person name="Shea T."/>
            <person name="Sherpa N."/>
            <person name="Shi L."/>
            <person name="Shih D."/>
            <person name="Sparrow T."/>
            <person name="Spaulding J."/>
            <person name="Stalker J."/>
            <person name="Stange-Thomann N."/>
            <person name="Stavropoulos S."/>
            <person name="Stone C."/>
            <person name="Strader C."/>
            <person name="Tesfaye S."/>
            <person name="Thomson T."/>
            <person name="Thoulutsang Y."/>
            <person name="Thoulutsang D."/>
            <person name="Topham K."/>
            <person name="Topping I."/>
            <person name="Tsamla T."/>
            <person name="Vassiliev H."/>
            <person name="Vo A."/>
            <person name="Wangchuk T."/>
            <person name="Wangdi T."/>
            <person name="Weiand M."/>
            <person name="Wilkinson J."/>
            <person name="Wilson A."/>
            <person name="Yadav S."/>
            <person name="Young G."/>
            <person name="Yu Q."/>
            <person name="Zembek L."/>
            <person name="Zhong D."/>
            <person name="Zimmer A."/>
            <person name="Zwirko Z."/>
            <person name="Jaffe D.B."/>
            <person name="Alvarez P."/>
            <person name="Brockman W."/>
            <person name="Butler J."/>
            <person name="Chin C."/>
            <person name="Gnerre S."/>
            <person name="Grabherr M."/>
            <person name="Kleber M."/>
            <person name="Mauceli E."/>
            <person name="MacCallum I."/>
        </authorList>
    </citation>
    <scope>NUCLEOTIDE SEQUENCE [LARGE SCALE GENOMIC DNA]</scope>
    <source>
        <strain evidence="7">Tucson 15010-1051.87</strain>
    </source>
</reference>
<dbReference type="STRING" id="7244.B4ME72"/>
<dbReference type="OMA" id="SMCASPM"/>
<dbReference type="OrthoDB" id="5796379at2759"/>
<dbReference type="PROSITE" id="PS51455">
    <property type="entry name" value="PIPK"/>
    <property type="match status" value="1"/>
</dbReference>
<gene>
    <name evidence="6" type="primary">Dvir\GJ18651</name>
    <name evidence="6" type="ORF">Dvir_GJ18651</name>
</gene>
<dbReference type="FunFam" id="3.30.800.10:FF:000001">
    <property type="entry name" value="phosphatidylinositol 4-phosphate 5-kinase type-1 gamma"/>
    <property type="match status" value="1"/>
</dbReference>
<dbReference type="Gene3D" id="3.30.810.10">
    <property type="entry name" value="2-Layer Sandwich"/>
    <property type="match status" value="1"/>
</dbReference>
<keyword evidence="3" id="KW-0067">ATP-binding</keyword>
<name>B4ME72_DROVI</name>
<accession>B4ME72</accession>
<dbReference type="InterPro" id="IPR002498">
    <property type="entry name" value="PInositol-4-P-4/5-kinase_core"/>
</dbReference>
<dbReference type="InterPro" id="IPR027483">
    <property type="entry name" value="PInositol-4-P-4/5-kinase_C_sf"/>
</dbReference>
<dbReference type="GO" id="GO:0005524">
    <property type="term" value="F:ATP binding"/>
    <property type="evidence" value="ECO:0007669"/>
    <property type="project" value="UniProtKB-UniRule"/>
</dbReference>
<keyword evidence="3 6" id="KW-0808">Transferase</keyword>